<reference evidence="5" key="1">
    <citation type="submission" date="2016-10" db="EMBL/GenBank/DDBJ databases">
        <authorList>
            <person name="Varghese N."/>
            <person name="Submissions S."/>
        </authorList>
    </citation>
    <scope>NUCLEOTIDE SEQUENCE [LARGE SCALE GENOMIC DNA]</scope>
    <source>
        <strain evidence="5">DSM 45237</strain>
    </source>
</reference>
<proteinExistence type="predicted"/>
<dbReference type="STRING" id="561176.SAMN04488561_1455"/>
<keyword evidence="2" id="KW-0472">Membrane</keyword>
<dbReference type="PROSITE" id="PS51702">
    <property type="entry name" value="HTH_MU"/>
    <property type="match status" value="1"/>
</dbReference>
<keyword evidence="2" id="KW-0812">Transmembrane</keyword>
<evidence type="ECO:0000256" key="2">
    <source>
        <dbReference type="SAM" id="Phobius"/>
    </source>
</evidence>
<protein>
    <recommendedName>
        <fullName evidence="3">HTH Mu-type domain-containing protein</fullName>
    </recommendedName>
</protein>
<dbReference type="EMBL" id="FNUC01000003">
    <property type="protein sequence ID" value="SEE47923.1"/>
    <property type="molecule type" value="Genomic_DNA"/>
</dbReference>
<accession>A0A1H5J5U8</accession>
<evidence type="ECO:0000313" key="5">
    <source>
        <dbReference type="Proteomes" id="UP000181980"/>
    </source>
</evidence>
<evidence type="ECO:0000313" key="4">
    <source>
        <dbReference type="EMBL" id="SEE47923.1"/>
    </source>
</evidence>
<evidence type="ECO:0000259" key="3">
    <source>
        <dbReference type="PROSITE" id="PS51702"/>
    </source>
</evidence>
<feature type="domain" description="HTH Mu-type" evidence="3">
    <location>
        <begin position="1"/>
        <end position="17"/>
    </location>
</feature>
<dbReference type="RefSeq" id="WP_069114516.1">
    <property type="nucleotide sequence ID" value="NZ_FNUC01000003.1"/>
</dbReference>
<dbReference type="GO" id="GO:0003677">
    <property type="term" value="F:DNA binding"/>
    <property type="evidence" value="ECO:0007669"/>
    <property type="project" value="InterPro"/>
</dbReference>
<feature type="transmembrane region" description="Helical" evidence="2">
    <location>
        <begin position="12"/>
        <end position="31"/>
    </location>
</feature>
<organism evidence="4 5">
    <name type="scientific">Jiangella alba</name>
    <dbReference type="NCBI Taxonomy" id="561176"/>
    <lineage>
        <taxon>Bacteria</taxon>
        <taxon>Bacillati</taxon>
        <taxon>Actinomycetota</taxon>
        <taxon>Actinomycetes</taxon>
        <taxon>Jiangellales</taxon>
        <taxon>Jiangellaceae</taxon>
        <taxon>Jiangella</taxon>
    </lineage>
</organism>
<keyword evidence="2" id="KW-1133">Transmembrane helix</keyword>
<feature type="region of interest" description="Disordered" evidence="1">
    <location>
        <begin position="37"/>
        <end position="70"/>
    </location>
</feature>
<name>A0A1H5J5U8_9ACTN</name>
<feature type="compositionally biased region" description="Pro residues" evidence="1">
    <location>
        <begin position="40"/>
        <end position="60"/>
    </location>
</feature>
<dbReference type="OrthoDB" id="3239891at2"/>
<dbReference type="InterPro" id="IPR003314">
    <property type="entry name" value="Mu-type_HTH"/>
</dbReference>
<gene>
    <name evidence="4" type="ORF">SAMN04488561_1455</name>
</gene>
<keyword evidence="5" id="KW-1185">Reference proteome</keyword>
<dbReference type="Proteomes" id="UP000181980">
    <property type="component" value="Unassembled WGS sequence"/>
</dbReference>
<evidence type="ECO:0000256" key="1">
    <source>
        <dbReference type="SAM" id="MobiDB-lite"/>
    </source>
</evidence>
<sequence length="226" mass="24276">MPDTTRSAITRRHLAVALATIAVVSVLLVGLNRLGSDPDTTPPGQPVAPLPTTPTSPTPGEPSTAPGLAQVPATNDAIPYARAIAEALFTWDTTTGLYPRDYAQVVLAESAPGNDETDELAADITGYLPANDVWDQLRTHQTSQRIEIYGAQIAAGWNTIVDNAHGQIPDGTTAITLRAYRHRDDVRGGTPDSTREKVTFTIILACPPRTEERCYLLRLSTLNDPL</sequence>
<dbReference type="AlphaFoldDB" id="A0A1H5J5U8"/>